<dbReference type="EMBL" id="SWQE01000007">
    <property type="protein sequence ID" value="NFJ09381.1"/>
    <property type="molecule type" value="Genomic_DNA"/>
</dbReference>
<proteinExistence type="predicted"/>
<evidence type="ECO:0008006" key="5">
    <source>
        <dbReference type="Google" id="ProtNLM"/>
    </source>
</evidence>
<keyword evidence="2" id="KW-1133">Transmembrane helix</keyword>
<evidence type="ECO:0000313" key="4">
    <source>
        <dbReference type="Proteomes" id="UP000480039"/>
    </source>
</evidence>
<gene>
    <name evidence="3" type="ORF">FC871_13040</name>
</gene>
<keyword evidence="2" id="KW-0472">Membrane</keyword>
<accession>A0A846J880</accession>
<name>A0A846J880_CLOBO</name>
<comment type="caution">
    <text evidence="3">The sequence shown here is derived from an EMBL/GenBank/DDBJ whole genome shotgun (WGS) entry which is preliminary data.</text>
</comment>
<dbReference type="AlphaFoldDB" id="A0A846J880"/>
<dbReference type="Proteomes" id="UP000480039">
    <property type="component" value="Unassembled WGS sequence"/>
</dbReference>
<protein>
    <recommendedName>
        <fullName evidence="5">F pilus assembly Type-IV secretion system for plasmid transfer family protein</fullName>
    </recommendedName>
</protein>
<feature type="compositionally biased region" description="Basic and acidic residues" evidence="1">
    <location>
        <begin position="36"/>
        <end position="45"/>
    </location>
</feature>
<reference evidence="3 4" key="1">
    <citation type="submission" date="2019-04" db="EMBL/GenBank/DDBJ databases">
        <title>Genome sequencing of Clostridium botulinum Groups I-IV and Clostridium butyricum.</title>
        <authorList>
            <person name="Brunt J."/>
            <person name="Van Vliet A.H.M."/>
            <person name="Stringer S.C."/>
            <person name="Carter A.T."/>
            <person name="Peck M.W."/>
        </authorList>
    </citation>
    <scope>NUCLEOTIDE SEQUENCE [LARGE SCALE GENOMIC DNA]</scope>
    <source>
        <strain evidence="3 4">Colworth BL30</strain>
    </source>
</reference>
<keyword evidence="2" id="KW-0812">Transmembrane</keyword>
<evidence type="ECO:0000256" key="1">
    <source>
        <dbReference type="SAM" id="MobiDB-lite"/>
    </source>
</evidence>
<evidence type="ECO:0000256" key="2">
    <source>
        <dbReference type="SAM" id="Phobius"/>
    </source>
</evidence>
<evidence type="ECO:0000313" key="3">
    <source>
        <dbReference type="EMBL" id="NFJ09381.1"/>
    </source>
</evidence>
<feature type="region of interest" description="Disordered" evidence="1">
    <location>
        <begin position="36"/>
        <end position="55"/>
    </location>
</feature>
<sequence>MKIGIIISIVLMLLSVVIVVGTWLFIKNDTKSKSQQKKAELDNKNKHISKNRSKNKEMINKNKINNIWDIEEDNIKNNMIILKDNRYSAILSVSTIDFNLLSIDEQTVVENILRDTALQFQYCVQFYSTTHNIDTSSNINEIQENMIKENNVHRISYAKHYSNFLSTLMNSRNISVRKNYIIISYDGPLDKASSELNRRCAMVQDSLKRKNITTNVLETNEIIDLLHGILNKNSSFKPSDSVQRGSLSLYVGTKEEKKNAI</sequence>
<feature type="transmembrane region" description="Helical" evidence="2">
    <location>
        <begin position="6"/>
        <end position="26"/>
    </location>
</feature>
<organism evidence="3 4">
    <name type="scientific">Clostridium botulinum</name>
    <dbReference type="NCBI Taxonomy" id="1491"/>
    <lineage>
        <taxon>Bacteria</taxon>
        <taxon>Bacillati</taxon>
        <taxon>Bacillota</taxon>
        <taxon>Clostridia</taxon>
        <taxon>Eubacteriales</taxon>
        <taxon>Clostridiaceae</taxon>
        <taxon>Clostridium</taxon>
    </lineage>
</organism>